<organism evidence="3">
    <name type="scientific">Thrips palmi</name>
    <name type="common">Melon thrips</name>
    <dbReference type="NCBI Taxonomy" id="161013"/>
    <lineage>
        <taxon>Eukaryota</taxon>
        <taxon>Metazoa</taxon>
        <taxon>Ecdysozoa</taxon>
        <taxon>Arthropoda</taxon>
        <taxon>Hexapoda</taxon>
        <taxon>Insecta</taxon>
        <taxon>Pterygota</taxon>
        <taxon>Neoptera</taxon>
        <taxon>Paraneoptera</taxon>
        <taxon>Thysanoptera</taxon>
        <taxon>Terebrantia</taxon>
        <taxon>Thripoidea</taxon>
        <taxon>Thripidae</taxon>
        <taxon>Thrips</taxon>
    </lineage>
</organism>
<feature type="chain" id="PRO_5028096095" evidence="1">
    <location>
        <begin position="19"/>
        <end position="144"/>
    </location>
</feature>
<evidence type="ECO:0000256" key="1">
    <source>
        <dbReference type="SAM" id="SignalP"/>
    </source>
</evidence>
<sequence length="144" mass="15233">MIAALVFIALAAGAQVQGFPGSDPVAEALAVLPEQAELLGAHLGDNVMCLIKYLGKVQEVVKSGKEDLPLVEAALNTLVSNVKACGNQPLLPKLNCGLQAIRDSWENSEDIRKAALALGEQAAALAKQIKEDCFKSNSFLQTVY</sequence>
<proteinExistence type="predicted"/>
<reference evidence="3" key="1">
    <citation type="submission" date="2025-08" db="UniProtKB">
        <authorList>
            <consortium name="RefSeq"/>
        </authorList>
    </citation>
    <scope>IDENTIFICATION</scope>
    <source>
        <tissue evidence="3">Total insect</tissue>
    </source>
</reference>
<keyword evidence="1" id="KW-0732">Signal</keyword>
<name>A0A6P8YEU8_THRPL</name>
<dbReference type="Proteomes" id="UP000515158">
    <property type="component" value="Unplaced"/>
</dbReference>
<dbReference type="AlphaFoldDB" id="A0A6P8YEU8"/>
<gene>
    <name evidence="3" type="primary">LOC117641848</name>
</gene>
<evidence type="ECO:0000313" key="2">
    <source>
        <dbReference type="Proteomes" id="UP000515158"/>
    </source>
</evidence>
<dbReference type="KEGG" id="tpal:117641848"/>
<protein>
    <submittedName>
        <fullName evidence="3">Uncharacterized protein LOC117641848</fullName>
    </submittedName>
</protein>
<keyword evidence="2" id="KW-1185">Reference proteome</keyword>
<evidence type="ECO:0000313" key="3">
    <source>
        <dbReference type="RefSeq" id="XP_034235430.1"/>
    </source>
</evidence>
<dbReference type="RefSeq" id="XP_034235430.1">
    <property type="nucleotide sequence ID" value="XM_034379539.1"/>
</dbReference>
<feature type="signal peptide" evidence="1">
    <location>
        <begin position="1"/>
        <end position="18"/>
    </location>
</feature>
<dbReference type="InParanoid" id="A0A6P8YEU8"/>
<accession>A0A6P8YEU8</accession>
<dbReference type="GeneID" id="117641848"/>